<organism evidence="1 2">
    <name type="scientific">Nonomuraea rubra</name>
    <dbReference type="NCBI Taxonomy" id="46180"/>
    <lineage>
        <taxon>Bacteria</taxon>
        <taxon>Bacillati</taxon>
        <taxon>Actinomycetota</taxon>
        <taxon>Actinomycetes</taxon>
        <taxon>Streptosporangiales</taxon>
        <taxon>Streptosporangiaceae</taxon>
        <taxon>Nonomuraea</taxon>
    </lineage>
</organism>
<sequence>MTALPDDGWLAAHAPPWRFRLLPSPRAAEGYTVEDWLALPVTGERIELIDGRYVVSPMPGYASAVAVGRLVGILDAARPGDYEVVAEAKAGGTLTASVPFPITFDPAALTGPRR</sequence>
<protein>
    <submittedName>
        <fullName evidence="1">Uncharacterized protein</fullName>
    </submittedName>
</protein>
<dbReference type="InterPro" id="IPR012296">
    <property type="entry name" value="Nuclease_put_TT1808"/>
</dbReference>
<dbReference type="RefSeq" id="WP_185106342.1">
    <property type="nucleotide sequence ID" value="NZ_BAAAXY010000002.1"/>
</dbReference>
<dbReference type="InterPro" id="IPR011335">
    <property type="entry name" value="Restrct_endonuc-II-like"/>
</dbReference>
<dbReference type="Gene3D" id="3.90.1570.10">
    <property type="entry name" value="tt1808, chain A"/>
    <property type="match status" value="1"/>
</dbReference>
<accession>A0A7X0U267</accession>
<name>A0A7X0U267_9ACTN</name>
<gene>
    <name evidence="1" type="ORF">HD593_007216</name>
</gene>
<keyword evidence="2" id="KW-1185">Reference proteome</keyword>
<dbReference type="SUPFAM" id="SSF52980">
    <property type="entry name" value="Restriction endonuclease-like"/>
    <property type="match status" value="1"/>
</dbReference>
<dbReference type="Proteomes" id="UP000565579">
    <property type="component" value="Unassembled WGS sequence"/>
</dbReference>
<dbReference type="AlphaFoldDB" id="A0A7X0U267"/>
<evidence type="ECO:0000313" key="1">
    <source>
        <dbReference type="EMBL" id="MBB6552421.1"/>
    </source>
</evidence>
<dbReference type="EMBL" id="JACHMI010000001">
    <property type="protein sequence ID" value="MBB6552421.1"/>
    <property type="molecule type" value="Genomic_DNA"/>
</dbReference>
<reference evidence="1 2" key="1">
    <citation type="submission" date="2020-08" db="EMBL/GenBank/DDBJ databases">
        <title>Sequencing the genomes of 1000 actinobacteria strains.</title>
        <authorList>
            <person name="Klenk H.-P."/>
        </authorList>
    </citation>
    <scope>NUCLEOTIDE SEQUENCE [LARGE SCALE GENOMIC DNA]</scope>
    <source>
        <strain evidence="1 2">DSM 43768</strain>
    </source>
</reference>
<evidence type="ECO:0000313" key="2">
    <source>
        <dbReference type="Proteomes" id="UP000565579"/>
    </source>
</evidence>
<proteinExistence type="predicted"/>
<comment type="caution">
    <text evidence="1">The sequence shown here is derived from an EMBL/GenBank/DDBJ whole genome shotgun (WGS) entry which is preliminary data.</text>
</comment>